<dbReference type="WBParaSite" id="JU765_v2.g19283.t1">
    <property type="protein sequence ID" value="JU765_v2.g19283.t1"/>
    <property type="gene ID" value="JU765_v2.g19283"/>
</dbReference>
<evidence type="ECO:0000313" key="1">
    <source>
        <dbReference type="Proteomes" id="UP000887576"/>
    </source>
</evidence>
<sequence length="1653" mass="185058">MCEYFEKCGHELDAAGKHAEANEKFKLAVKVILQPRFPMEKSLSNNKGLLYHCNMAASFRYLGYYETAIEHCQMAIAQNLMCDKVYGELGLIFLKMNKNRLAVEAFEKAKQLDPQNYEQFSQLHIARTLAALTNPVSFRGAISSLILNLNKAPPGTLYVKTTSDISVFRPVLRELCNMEIKTITKDDINSLPYDHQTYIEISNFSLSIPKLIYNYVHHVHNYESFTFSRRFDPNPVGGDDGFFSSNNENFMQYCLNIAFLTLSNSTKINPLKANQVGFDSIPPPPEKHENVRTAFQIWAVTITGLLMIPVVFSVKEVTREKENGIHTYMIVMGMKRYLYYLSHFIFATIKMWIFLVPAGIAFIVFVKYGWWHFINLLIFAQVVIAWGMVASTLFVTGTYAMLFTFATFGFFLLLHYIAINPNAPIYVPGGAFAAALFDPFTAYYYVYSQVDLAFEYGLPLRMTNSWPYYLPCIVPIIFLIIQAIFYTCLAFYLDYVLPIDSSPKKHPLFIFGLGEKDESLENDDIEGIKNQSNRFQEFFEVESGTTADVDIKHLIKKWPNGELAVKDVSFKAYRGQVTALLGHNGAGKSTVFGCLTGFLTPTAGEIKIGNGIDRIGYCPQWDPLFPLLTVEEHLRFYGTLKTGSPVAETEIDHVLQQIDLIHARNFKGIELSGGMKRKLCVGMAMIGGSQVILLDEPTAGMDPMARRGVLDIVEKIKMNKTILLTTHYMDEADLLSDRIIIMAKGELICNGSSNFLKAKFGVGFVLTIAFFDSDSSASDLEKLATKILDIAQRYCPGSRIEGVISTQFKIILPNGSQRRFAEFFEELEQRRNELKINAFGIGINNLEQVFIKVTDFADPEADSHTAEKVNELLEVRTHRSNGGKLFIQQVVALVKRKLNYTKRHYIKSLMPLIAVLPLLGLCISAAVHKSSNGSSTQRTKMSLDIDKFPKVRVPVITTSTDQLGKSIIDTLNAWGNMDVENWNAGTNNFRQRLYDANIQLPPIGFSIFEDAGNSLVFFMRNVFSAGAALSVQAYTDAISTKPGLIQTTLILEKGDYSNDDVNDYTNAITYILISLISALTFPVIFSPVIFLYIAERQQKTLHLYRLTKMSQLVYWFVAYLTDFIISIIWILMVVALIFGFQIFSTACLPGYLVAVCAVSFALLSQAYFVTFIFGNANTALAVLTIYNIIVAFVLYGITDVIGKDIRGTYGVITDALFPMKSLVQVILSMVMHCLSKKQIGLDDDNTYKIQPEKLFGTCSATEEDDTQDDDSQNGYCAGWAIYSSAIFGFVYIGLIVFMTMYRGLMMKLNTATVKYTSLNEDNDVAAERTKVEKTRYDDFAVSTLHLRKAYKTGLIAVQDLTLGIPKGECFGLLGANGAGKSTTFNMLTGLLKPSGGIGYVGKVRIDGQAKFGFCPQHDAVLSDLTVLETMSLFANLNGLVHDKRCIELILDALQMSHRKGNLVKKCSGGEKRRLSIAVALITNCDVIMLDEPTAGVDPRTRRHVWDILIAMRHVGTSQVLSSHSMEECEALCTRIGFLNKGVLLGIGTSQHLKHRFGNSFMLTLTLFSENDQLAKMIDEAVRQEFHAIPMATGFHATNFSWTVPKSPGVQWSSLYHYLGNFVDRWKTPNGQPAIIDFALIESSLEQVFVALSR</sequence>
<reference evidence="2" key="1">
    <citation type="submission" date="2022-11" db="UniProtKB">
        <authorList>
            <consortium name="WormBaseParasite"/>
        </authorList>
    </citation>
    <scope>IDENTIFICATION</scope>
</reference>
<name>A0AC34QT68_9BILA</name>
<accession>A0AC34QT68</accession>
<organism evidence="1 2">
    <name type="scientific">Panagrolaimus sp. JU765</name>
    <dbReference type="NCBI Taxonomy" id="591449"/>
    <lineage>
        <taxon>Eukaryota</taxon>
        <taxon>Metazoa</taxon>
        <taxon>Ecdysozoa</taxon>
        <taxon>Nematoda</taxon>
        <taxon>Chromadorea</taxon>
        <taxon>Rhabditida</taxon>
        <taxon>Tylenchina</taxon>
        <taxon>Panagrolaimomorpha</taxon>
        <taxon>Panagrolaimoidea</taxon>
        <taxon>Panagrolaimidae</taxon>
        <taxon>Panagrolaimus</taxon>
    </lineage>
</organism>
<dbReference type="Proteomes" id="UP000887576">
    <property type="component" value="Unplaced"/>
</dbReference>
<proteinExistence type="predicted"/>
<protein>
    <submittedName>
        <fullName evidence="2">ABC transporter domain-containing protein</fullName>
    </submittedName>
</protein>
<evidence type="ECO:0000313" key="2">
    <source>
        <dbReference type="WBParaSite" id="JU765_v2.g19283.t1"/>
    </source>
</evidence>